<dbReference type="OrthoDB" id="27092at2"/>
<dbReference type="STRING" id="66430.ACS04_04625"/>
<comment type="caution">
    <text evidence="1">The sequence shown here is derived from an EMBL/GenBank/DDBJ whole genome shotgun (WGS) entry which is preliminary data.</text>
</comment>
<organism evidence="1 2">
    <name type="scientific">Streptomyces roseus</name>
    <dbReference type="NCBI Taxonomy" id="66430"/>
    <lineage>
        <taxon>Bacteria</taxon>
        <taxon>Bacillati</taxon>
        <taxon>Actinomycetota</taxon>
        <taxon>Actinomycetes</taxon>
        <taxon>Kitasatosporales</taxon>
        <taxon>Streptomycetaceae</taxon>
        <taxon>Streptomyces</taxon>
    </lineage>
</organism>
<dbReference type="EMBL" id="LFML01000016">
    <property type="protein sequence ID" value="KMO99016.1"/>
    <property type="molecule type" value="Genomic_DNA"/>
</dbReference>
<proteinExistence type="predicted"/>
<accession>A0A0J7AP79</accession>
<sequence>MTARDSKGMHHLARLLAAPGREFHVLDLAAADTADPDTAARRALAGDAGPLLDARAKQMYRRRLAEIDDDNRQATSPLFVTDPALPDMDTLHHGWVRESRRLTDCRR</sequence>
<reference evidence="1 2" key="1">
    <citation type="submission" date="2015-06" db="EMBL/GenBank/DDBJ databases">
        <title>Recapitulation of the evolution of biosynthetic gene clusters reveals hidden chemical diversity on bacterial genomes.</title>
        <authorList>
            <person name="Cruz-Morales P."/>
            <person name="Martinez-Guerrero C."/>
            <person name="Morales-Escalante M.A."/>
            <person name="Yanez-Guerra L.A."/>
            <person name="Kopp J.F."/>
            <person name="Feldmann J."/>
            <person name="Ramos-Aboites H.E."/>
            <person name="Barona-Gomez F."/>
        </authorList>
    </citation>
    <scope>NUCLEOTIDE SEQUENCE [LARGE SCALE GENOMIC DNA]</scope>
    <source>
        <strain evidence="1 2">ATCC 31245</strain>
    </source>
</reference>
<dbReference type="RefSeq" id="WP_048475189.1">
    <property type="nucleotide sequence ID" value="NZ_JBIRUD010000011.1"/>
</dbReference>
<keyword evidence="2" id="KW-1185">Reference proteome</keyword>
<protein>
    <submittedName>
        <fullName evidence="1">Uncharacterized protein</fullName>
    </submittedName>
</protein>
<evidence type="ECO:0000313" key="1">
    <source>
        <dbReference type="EMBL" id="KMO99016.1"/>
    </source>
</evidence>
<gene>
    <name evidence="1" type="ORF">ACS04_04625</name>
</gene>
<evidence type="ECO:0000313" key="2">
    <source>
        <dbReference type="Proteomes" id="UP000035932"/>
    </source>
</evidence>
<name>A0A0J7AP79_9ACTN</name>
<dbReference type="Proteomes" id="UP000035932">
    <property type="component" value="Unassembled WGS sequence"/>
</dbReference>
<dbReference type="AlphaFoldDB" id="A0A0J7AP79"/>